<accession>A0AAV5UI60</accession>
<dbReference type="SUPFAM" id="SSF52540">
    <property type="entry name" value="P-loop containing nucleoside triphosphate hydrolases"/>
    <property type="match status" value="1"/>
</dbReference>
<evidence type="ECO:0000256" key="5">
    <source>
        <dbReference type="ARBA" id="ARBA00023054"/>
    </source>
</evidence>
<reference evidence="11" key="1">
    <citation type="submission" date="2023-10" db="EMBL/GenBank/DDBJ databases">
        <title>Genome assembly of Pristionchus species.</title>
        <authorList>
            <person name="Yoshida K."/>
            <person name="Sommer R.J."/>
        </authorList>
    </citation>
    <scope>NUCLEOTIDE SEQUENCE</scope>
    <source>
        <strain evidence="11">RS0144</strain>
    </source>
</reference>
<evidence type="ECO:0000256" key="1">
    <source>
        <dbReference type="ARBA" id="ARBA00004123"/>
    </source>
</evidence>
<dbReference type="AlphaFoldDB" id="A0AAV5UI60"/>
<organism evidence="11 12">
    <name type="scientific">Pristionchus entomophagus</name>
    <dbReference type="NCBI Taxonomy" id="358040"/>
    <lineage>
        <taxon>Eukaryota</taxon>
        <taxon>Metazoa</taxon>
        <taxon>Ecdysozoa</taxon>
        <taxon>Nematoda</taxon>
        <taxon>Chromadorea</taxon>
        <taxon>Rhabditida</taxon>
        <taxon>Rhabditina</taxon>
        <taxon>Diplogasteromorpha</taxon>
        <taxon>Diplogasteroidea</taxon>
        <taxon>Neodiplogasteridae</taxon>
        <taxon>Pristionchus</taxon>
    </lineage>
</organism>
<comment type="similarity">
    <text evidence="2">Belongs to the SMC family. SMC4 subfamily.</text>
</comment>
<feature type="non-terminal residue" evidence="11">
    <location>
        <position position="1172"/>
    </location>
</feature>
<keyword evidence="7" id="KW-0539">Nucleus</keyword>
<feature type="coiled-coil region" evidence="8">
    <location>
        <begin position="380"/>
        <end position="569"/>
    </location>
</feature>
<feature type="domain" description="SMC hinge" evidence="10">
    <location>
        <begin position="652"/>
        <end position="767"/>
    </location>
</feature>
<evidence type="ECO:0000256" key="7">
    <source>
        <dbReference type="ARBA" id="ARBA00023242"/>
    </source>
</evidence>
<feature type="compositionally biased region" description="Basic residues" evidence="9">
    <location>
        <begin position="48"/>
        <end position="60"/>
    </location>
</feature>
<dbReference type="Gene3D" id="1.10.287.1490">
    <property type="match status" value="1"/>
</dbReference>
<keyword evidence="3" id="KW-0547">Nucleotide-binding</keyword>
<dbReference type="PIRSF" id="PIRSF005719">
    <property type="entry name" value="SMC"/>
    <property type="match status" value="1"/>
</dbReference>
<dbReference type="Pfam" id="PF02463">
    <property type="entry name" value="SMC_N"/>
    <property type="match status" value="1"/>
</dbReference>
<evidence type="ECO:0000256" key="9">
    <source>
        <dbReference type="SAM" id="MobiDB-lite"/>
    </source>
</evidence>
<dbReference type="SMART" id="SM00968">
    <property type="entry name" value="SMC_hinge"/>
    <property type="match status" value="1"/>
</dbReference>
<feature type="compositionally biased region" description="Acidic residues" evidence="9">
    <location>
        <begin position="1124"/>
        <end position="1140"/>
    </location>
</feature>
<dbReference type="GO" id="GO:0000796">
    <property type="term" value="C:condensin complex"/>
    <property type="evidence" value="ECO:0007669"/>
    <property type="project" value="TreeGrafter"/>
</dbReference>
<feature type="non-terminal residue" evidence="11">
    <location>
        <position position="1"/>
    </location>
</feature>
<dbReference type="FunFam" id="3.40.50.300:FF:000585">
    <property type="entry name" value="Structural maintenance of chromosomes 4"/>
    <property type="match status" value="1"/>
</dbReference>
<gene>
    <name evidence="11" type="ORF">PENTCL1PPCAC_27763</name>
</gene>
<sequence>SMARGRKARDTESVSDPSDGEPDSDDSMLATRPPKKKAAKKEQTKAKAAPRKASPQKKRQKPLEEDEGAGSNDIDDDEDNEQKGLQQDYDEDDLLNIEVPDAPIPCMAAEGGDRLIITDIVVENFKSYYGTRRIGPFHQSFTSIIGPNGSGKSNVIDALLFVFGAKASKIRSKKVSVLIHSSHGKDDLPSCTVKISFQKITDIMDKDGKAVSYDVVPNSGFSVSRTAYKNNSSQYRMDGKVVNFKYVADRLKKVGIDLIHNRFLILQGEVEQIAMMKPKSVNGSEDGMLEYLEDIIGSSRYKIPIEKLAEKLEKLQTERSHQISKVNTANREKEALDEPLQNVISYMQIENEVAALKCKKHLNKKYMTEDEIDSKVKPDMDKIEGELTKVTNDLNEVVAQLKEKRDAADDMAKSLAKLQTEIYKTTQEMEVLVQKEKKRVNDLNRVNTEMKKLNAEAKKEQQKLDEAMRAPEEAKERMEQLSQELEESKETFSTAQDKYDENLPNYTQKTEAHRAKKAKLEEEYSSVAGKLAEAESKCKLAEADLRSLMEEYEKKKGQLADVEKSLQANKDKLNKDIENRDAATTDIAKFDQQTKDARAQMEGADRRLEEIKKRQAELAPLFSEKHVEAQMSQQTNRITKTFSDAQNHGKLQGWIGRIGDLGSVDPKYDRAMSNNFSQLDYHLNKSANDAKEGTEILKKMGMRAQFLALDRQEKFRPQIQKIQAEKGGLAPRLFNMIECDDKYKPAFFFIVKWAYVVETIDDATNLYKQLKAAGKREMIVSMDGCQITHTGNYIGGGRVREGKILTTGKPKPDRRESMTKDDEAAAKRLQAAQAENAELENERQTLGASKRDLEYQISRLAQPLQHNQNKARELDRQIKVTEDRIRVQEGQRNERERDMERAKVDEKETKQKQDEIDQFKSDRDEVLVDSKGFKAKIKEIDNDIAKIYAKLVKPFEDSRDGARENISKLEKELSKMQAVINGAARNIAKQQSRVDDVNKDLEVKSGKAENLACQEEIHETARVEKQEVLDEVTKRKDEMEEKLKTIRDSTGELDTEEISLEKQKKLLTESHTTKKDKIKGMMHTIKEIDRQIQALELNDIADILVDIPENMRACSTDRRYLLDGESDSDVGDYEVFMEGDEEKKNERKEKKKGRKDDAKKRKLNDDDEDEEE</sequence>
<evidence type="ECO:0000313" key="12">
    <source>
        <dbReference type="Proteomes" id="UP001432027"/>
    </source>
</evidence>
<dbReference type="Gene3D" id="3.30.70.1620">
    <property type="match status" value="1"/>
</dbReference>
<feature type="region of interest" description="Disordered" evidence="9">
    <location>
        <begin position="1122"/>
        <end position="1172"/>
    </location>
</feature>
<feature type="coiled-coil region" evidence="8">
    <location>
        <begin position="1022"/>
        <end position="1049"/>
    </location>
</feature>
<dbReference type="PANTHER" id="PTHR18937:SF172">
    <property type="entry name" value="STRUCTURAL MAINTENANCE OF CHROMOSOMES PROTEIN"/>
    <property type="match status" value="1"/>
</dbReference>
<comment type="caution">
    <text evidence="11">The sequence shown here is derived from an EMBL/GenBank/DDBJ whole genome shotgun (WGS) entry which is preliminary data.</text>
</comment>
<dbReference type="SUPFAM" id="SSF75553">
    <property type="entry name" value="Smc hinge domain"/>
    <property type="match status" value="1"/>
</dbReference>
<feature type="region of interest" description="Disordered" evidence="9">
    <location>
        <begin position="1"/>
        <end position="82"/>
    </location>
</feature>
<feature type="compositionally biased region" description="Acidic residues" evidence="9">
    <location>
        <begin position="64"/>
        <end position="80"/>
    </location>
</feature>
<feature type="region of interest" description="Disordered" evidence="9">
    <location>
        <begin position="887"/>
        <end position="917"/>
    </location>
</feature>
<keyword evidence="12" id="KW-1185">Reference proteome</keyword>
<evidence type="ECO:0000256" key="8">
    <source>
        <dbReference type="SAM" id="Coils"/>
    </source>
</evidence>
<keyword evidence="5 8" id="KW-0175">Coiled coil</keyword>
<dbReference type="GO" id="GO:0007076">
    <property type="term" value="P:mitotic chromosome condensation"/>
    <property type="evidence" value="ECO:0007669"/>
    <property type="project" value="TreeGrafter"/>
</dbReference>
<dbReference type="EMBL" id="BTSX01000006">
    <property type="protein sequence ID" value="GMT05589.1"/>
    <property type="molecule type" value="Genomic_DNA"/>
</dbReference>
<dbReference type="Gene3D" id="3.40.50.300">
    <property type="entry name" value="P-loop containing nucleotide triphosphate hydrolases"/>
    <property type="match status" value="1"/>
</dbReference>
<dbReference type="GO" id="GO:0016887">
    <property type="term" value="F:ATP hydrolysis activity"/>
    <property type="evidence" value="ECO:0007669"/>
    <property type="project" value="InterPro"/>
</dbReference>
<dbReference type="Gene3D" id="1.20.1060.20">
    <property type="match status" value="1"/>
</dbReference>
<evidence type="ECO:0000256" key="3">
    <source>
        <dbReference type="ARBA" id="ARBA00022741"/>
    </source>
</evidence>
<evidence type="ECO:0000256" key="2">
    <source>
        <dbReference type="ARBA" id="ARBA00006005"/>
    </source>
</evidence>
<dbReference type="PANTHER" id="PTHR18937">
    <property type="entry name" value="STRUCTURAL MAINTENANCE OF CHROMOSOMES SMC FAMILY MEMBER"/>
    <property type="match status" value="1"/>
</dbReference>
<evidence type="ECO:0000256" key="4">
    <source>
        <dbReference type="ARBA" id="ARBA00022840"/>
    </source>
</evidence>
<dbReference type="InterPro" id="IPR003395">
    <property type="entry name" value="RecF/RecN/SMC_N"/>
</dbReference>
<evidence type="ECO:0000259" key="10">
    <source>
        <dbReference type="SMART" id="SM00968"/>
    </source>
</evidence>
<keyword evidence="4" id="KW-0067">ATP-binding</keyword>
<dbReference type="InterPro" id="IPR036277">
    <property type="entry name" value="SMC_hinge_sf"/>
</dbReference>
<dbReference type="GO" id="GO:0005634">
    <property type="term" value="C:nucleus"/>
    <property type="evidence" value="ECO:0007669"/>
    <property type="project" value="UniProtKB-SubCell"/>
</dbReference>
<proteinExistence type="inferred from homology"/>
<feature type="compositionally biased region" description="Basic and acidic residues" evidence="9">
    <location>
        <begin position="1141"/>
        <end position="1159"/>
    </location>
</feature>
<evidence type="ECO:0000313" key="11">
    <source>
        <dbReference type="EMBL" id="GMT05589.1"/>
    </source>
</evidence>
<feature type="compositionally biased region" description="Basic and acidic residues" evidence="9">
    <location>
        <begin position="810"/>
        <end position="821"/>
    </location>
</feature>
<evidence type="ECO:0000256" key="6">
    <source>
        <dbReference type="ARBA" id="ARBA00023067"/>
    </source>
</evidence>
<protein>
    <recommendedName>
        <fullName evidence="10">SMC hinge domain-containing protein</fullName>
    </recommendedName>
</protein>
<comment type="subcellular location">
    <subcellularLocation>
        <location evidence="1">Nucleus</location>
    </subcellularLocation>
</comment>
<dbReference type="InterPro" id="IPR027417">
    <property type="entry name" value="P-loop_NTPase"/>
</dbReference>
<dbReference type="Pfam" id="PF06470">
    <property type="entry name" value="SMC_hinge"/>
    <property type="match status" value="1"/>
</dbReference>
<dbReference type="GO" id="GO:0005524">
    <property type="term" value="F:ATP binding"/>
    <property type="evidence" value="ECO:0007669"/>
    <property type="project" value="UniProtKB-KW"/>
</dbReference>
<feature type="region of interest" description="Disordered" evidence="9">
    <location>
        <begin position="801"/>
        <end position="821"/>
    </location>
</feature>
<dbReference type="InterPro" id="IPR024704">
    <property type="entry name" value="SMC"/>
</dbReference>
<feature type="coiled-coil region" evidence="8">
    <location>
        <begin position="959"/>
        <end position="986"/>
    </location>
</feature>
<dbReference type="Proteomes" id="UP001432027">
    <property type="component" value="Unassembled WGS sequence"/>
</dbReference>
<dbReference type="InterPro" id="IPR010935">
    <property type="entry name" value="SMC_hinge"/>
</dbReference>
<feature type="coiled-coil region" evidence="8">
    <location>
        <begin position="305"/>
        <end position="332"/>
    </location>
</feature>
<keyword evidence="6" id="KW-0226">DNA condensation</keyword>
<name>A0AAV5UI60_9BILA</name>